<dbReference type="Proteomes" id="UP000002051">
    <property type="component" value="Chromosome 8"/>
</dbReference>
<keyword evidence="5" id="KW-1185">Reference proteome</keyword>
<dbReference type="STRING" id="3880.G7LHN5"/>
<evidence type="ECO:0000313" key="5">
    <source>
        <dbReference type="Proteomes" id="UP000002051"/>
    </source>
</evidence>
<gene>
    <name evidence="3" type="ordered locus">MTR_8g040850</name>
</gene>
<accession>A0A0C3XZL8</accession>
<dbReference type="EnsemblPlants" id="AET02460">
    <property type="protein sequence ID" value="AET02460"/>
    <property type="gene ID" value="MTR_8g040850"/>
</dbReference>
<dbReference type="PROSITE" id="PS52045">
    <property type="entry name" value="NEPROSIN_PEP_CD"/>
    <property type="match status" value="1"/>
</dbReference>
<proteinExistence type="predicted"/>
<name>G7LHN5_MEDTR</name>
<dbReference type="Pfam" id="PF14365">
    <property type="entry name" value="Neprosin_AP"/>
    <property type="match status" value="1"/>
</dbReference>
<dbReference type="PANTHER" id="PTHR31589">
    <property type="entry name" value="PROTEIN, PUTATIVE (DUF239)-RELATED-RELATED"/>
    <property type="match status" value="1"/>
</dbReference>
<evidence type="ECO:0000313" key="3">
    <source>
        <dbReference type="EMBL" id="AET02460.2"/>
    </source>
</evidence>
<dbReference type="Gene3D" id="3.90.1320.10">
    <property type="entry name" value="Outer-capsid protein sigma 3, large lobe"/>
    <property type="match status" value="1"/>
</dbReference>
<sequence length="393" mass="44312">MIIILLFCLCLAAKNYEVYGSMSNFSKIEDLELEEQLKAINKPPVKSIQTEFGRIVDCIDINKQLAFDHPLLKNHKIQLKFSFQDTQTNTKSHDRSGYSKIGLDDKDLCPKGTIPVQRTTKDDLIRAKRLSNNFGTLTKFDRGSHFAGIRIRGRIFFGVKGNLDVYNPPVDDHQMSSAYIYVSTGESSIPVPNHMFIHAGWQAYPGMSGDKLTHFFVEWVRNIIQHTGCTNMLCSGFVQTSQKIYVGAPVANVSSYGGPQFTMSLNLTQDPATKNWWLKAQDMDVGYFPASLFSNKLDFAMKAGWTGHTQFFLDGPSPPMGSGILPDGNPLHSCYISKMYFKDRFRNDRAPLKDQMLVYADNRRCYDAKYYGFVDNNLERVMMFGGPGGNCGL</sequence>
<keyword evidence="1" id="KW-0732">Signal</keyword>
<dbReference type="InterPro" id="IPR025521">
    <property type="entry name" value="Neprosin_propep"/>
</dbReference>
<feature type="domain" description="Neprosin PEP catalytic" evidence="2">
    <location>
        <begin position="137"/>
        <end position="392"/>
    </location>
</feature>
<reference evidence="3 5" key="1">
    <citation type="journal article" date="2011" name="Nature">
        <title>The Medicago genome provides insight into the evolution of rhizobial symbioses.</title>
        <authorList>
            <person name="Young N.D."/>
            <person name="Debelle F."/>
            <person name="Oldroyd G.E."/>
            <person name="Geurts R."/>
            <person name="Cannon S.B."/>
            <person name="Udvardi M.K."/>
            <person name="Benedito V.A."/>
            <person name="Mayer K.F."/>
            <person name="Gouzy J."/>
            <person name="Schoof H."/>
            <person name="Van de Peer Y."/>
            <person name="Proost S."/>
            <person name="Cook D.R."/>
            <person name="Meyers B.C."/>
            <person name="Spannagl M."/>
            <person name="Cheung F."/>
            <person name="De Mita S."/>
            <person name="Krishnakumar V."/>
            <person name="Gundlach H."/>
            <person name="Zhou S."/>
            <person name="Mudge J."/>
            <person name="Bharti A.K."/>
            <person name="Murray J.D."/>
            <person name="Naoumkina M.A."/>
            <person name="Rosen B."/>
            <person name="Silverstein K.A."/>
            <person name="Tang H."/>
            <person name="Rombauts S."/>
            <person name="Zhao P.X."/>
            <person name="Zhou P."/>
            <person name="Barbe V."/>
            <person name="Bardou P."/>
            <person name="Bechner M."/>
            <person name="Bellec A."/>
            <person name="Berger A."/>
            <person name="Berges H."/>
            <person name="Bidwell S."/>
            <person name="Bisseling T."/>
            <person name="Choisne N."/>
            <person name="Couloux A."/>
            <person name="Denny R."/>
            <person name="Deshpande S."/>
            <person name="Dai X."/>
            <person name="Doyle J.J."/>
            <person name="Dudez A.M."/>
            <person name="Farmer A.D."/>
            <person name="Fouteau S."/>
            <person name="Franken C."/>
            <person name="Gibelin C."/>
            <person name="Gish J."/>
            <person name="Goldstein S."/>
            <person name="Gonzalez A.J."/>
            <person name="Green P.J."/>
            <person name="Hallab A."/>
            <person name="Hartog M."/>
            <person name="Hua A."/>
            <person name="Humphray S.J."/>
            <person name="Jeong D.H."/>
            <person name="Jing Y."/>
            <person name="Jocker A."/>
            <person name="Kenton S.M."/>
            <person name="Kim D.J."/>
            <person name="Klee K."/>
            <person name="Lai H."/>
            <person name="Lang C."/>
            <person name="Lin S."/>
            <person name="Macmil S.L."/>
            <person name="Magdelenat G."/>
            <person name="Matthews L."/>
            <person name="McCorrison J."/>
            <person name="Monaghan E.L."/>
            <person name="Mun J.H."/>
            <person name="Najar F.Z."/>
            <person name="Nicholson C."/>
            <person name="Noirot C."/>
            <person name="O'Bleness M."/>
            <person name="Paule C.R."/>
            <person name="Poulain J."/>
            <person name="Prion F."/>
            <person name="Qin B."/>
            <person name="Qu C."/>
            <person name="Retzel E.F."/>
            <person name="Riddle C."/>
            <person name="Sallet E."/>
            <person name="Samain S."/>
            <person name="Samson N."/>
            <person name="Sanders I."/>
            <person name="Saurat O."/>
            <person name="Scarpelli C."/>
            <person name="Schiex T."/>
            <person name="Segurens B."/>
            <person name="Severin A.J."/>
            <person name="Sherrier D.J."/>
            <person name="Shi R."/>
            <person name="Sims S."/>
            <person name="Singer S.R."/>
            <person name="Sinharoy S."/>
            <person name="Sterck L."/>
            <person name="Viollet A."/>
            <person name="Wang B.B."/>
            <person name="Wang K."/>
            <person name="Wang M."/>
            <person name="Wang X."/>
            <person name="Warfsmann J."/>
            <person name="Weissenbach J."/>
            <person name="White D.D."/>
            <person name="White J.D."/>
            <person name="Wiley G.B."/>
            <person name="Wincker P."/>
            <person name="Xing Y."/>
            <person name="Yang L."/>
            <person name="Yao Z."/>
            <person name="Ying F."/>
            <person name="Zhai J."/>
            <person name="Zhou L."/>
            <person name="Zuber A."/>
            <person name="Denarie J."/>
            <person name="Dixon R.A."/>
            <person name="May G.D."/>
            <person name="Schwartz D.C."/>
            <person name="Rogers J."/>
            <person name="Quetier F."/>
            <person name="Town C.D."/>
            <person name="Roe B.A."/>
        </authorList>
    </citation>
    <scope>NUCLEOTIDE SEQUENCE [LARGE SCALE GENOMIC DNA]</scope>
    <source>
        <strain evidence="3">A17</strain>
        <strain evidence="4 5">cv. Jemalong A17</strain>
    </source>
</reference>
<dbReference type="EMBL" id="CM001224">
    <property type="protein sequence ID" value="AET02460.2"/>
    <property type="molecule type" value="Genomic_DNA"/>
</dbReference>
<dbReference type="InterPro" id="IPR053168">
    <property type="entry name" value="Glutamic_endopeptidase"/>
</dbReference>
<reference evidence="3 5" key="2">
    <citation type="journal article" date="2014" name="BMC Genomics">
        <title>An improved genome release (version Mt4.0) for the model legume Medicago truncatula.</title>
        <authorList>
            <person name="Tang H."/>
            <person name="Krishnakumar V."/>
            <person name="Bidwell S."/>
            <person name="Rosen B."/>
            <person name="Chan A."/>
            <person name="Zhou S."/>
            <person name="Gentzbittel L."/>
            <person name="Childs K.L."/>
            <person name="Yandell M."/>
            <person name="Gundlach H."/>
            <person name="Mayer K.F."/>
            <person name="Schwartz D.C."/>
            <person name="Town C.D."/>
        </authorList>
    </citation>
    <scope>GENOME REANNOTATION</scope>
    <source>
        <strain evidence="4 5">cv. Jemalong A17</strain>
    </source>
</reference>
<dbReference type="HOGENOM" id="CLU_030538_1_0_1"/>
<evidence type="ECO:0000313" key="4">
    <source>
        <dbReference type="EnsemblPlants" id="AET02460"/>
    </source>
</evidence>
<organism evidence="3 5">
    <name type="scientific">Medicago truncatula</name>
    <name type="common">Barrel medic</name>
    <name type="synonym">Medicago tribuloides</name>
    <dbReference type="NCBI Taxonomy" id="3880"/>
    <lineage>
        <taxon>Eukaryota</taxon>
        <taxon>Viridiplantae</taxon>
        <taxon>Streptophyta</taxon>
        <taxon>Embryophyta</taxon>
        <taxon>Tracheophyta</taxon>
        <taxon>Spermatophyta</taxon>
        <taxon>Magnoliopsida</taxon>
        <taxon>eudicotyledons</taxon>
        <taxon>Gunneridae</taxon>
        <taxon>Pentapetalae</taxon>
        <taxon>rosids</taxon>
        <taxon>fabids</taxon>
        <taxon>Fabales</taxon>
        <taxon>Fabaceae</taxon>
        <taxon>Papilionoideae</taxon>
        <taxon>50 kb inversion clade</taxon>
        <taxon>NPAAA clade</taxon>
        <taxon>Hologalegina</taxon>
        <taxon>IRL clade</taxon>
        <taxon>Trifolieae</taxon>
        <taxon>Medicago</taxon>
    </lineage>
</organism>
<accession>G7LHN5</accession>
<reference evidence="4" key="3">
    <citation type="submission" date="2015-04" db="UniProtKB">
        <authorList>
            <consortium name="EnsemblPlants"/>
        </authorList>
    </citation>
    <scope>IDENTIFICATION</scope>
    <source>
        <strain evidence="4">cv. Jemalong A17</strain>
    </source>
</reference>
<feature type="chain" id="PRO_5014574298" evidence="1">
    <location>
        <begin position="21"/>
        <end position="393"/>
    </location>
</feature>
<dbReference type="Pfam" id="PF03080">
    <property type="entry name" value="Neprosin"/>
    <property type="match status" value="1"/>
</dbReference>
<feature type="signal peptide" evidence="1">
    <location>
        <begin position="1"/>
        <end position="20"/>
    </location>
</feature>
<dbReference type="eggNOG" id="ENOG502QRGN">
    <property type="taxonomic scope" value="Eukaryota"/>
</dbReference>
<evidence type="ECO:0000259" key="2">
    <source>
        <dbReference type="PROSITE" id="PS52045"/>
    </source>
</evidence>
<dbReference type="InterPro" id="IPR004314">
    <property type="entry name" value="Neprosin"/>
</dbReference>
<protein>
    <submittedName>
        <fullName evidence="3">DUF239 domain protein</fullName>
    </submittedName>
</protein>
<evidence type="ECO:0000256" key="1">
    <source>
        <dbReference type="SAM" id="SignalP"/>
    </source>
</evidence>
<dbReference type="AlphaFoldDB" id="G7LHN5"/>
<dbReference type="PaxDb" id="3880-AET02460"/>
<dbReference type="PANTHER" id="PTHR31589:SF223">
    <property type="entry name" value="PROTEIN, PUTATIVE (DUF239)-RELATED"/>
    <property type="match status" value="1"/>
</dbReference>